<comment type="function">
    <text evidence="2 10">Catalyzes the transfer of a dimethylallyl group onto the adenine at position 37 in tRNAs that read codons beginning with uridine, leading to the formation of N6-(dimethylallyl)adenosine (i(6)A).</text>
</comment>
<keyword evidence="7 10" id="KW-0067">ATP-binding</keyword>
<evidence type="ECO:0000256" key="10">
    <source>
        <dbReference type="HAMAP-Rule" id="MF_00185"/>
    </source>
</evidence>
<evidence type="ECO:0000256" key="8">
    <source>
        <dbReference type="ARBA" id="ARBA00022842"/>
    </source>
</evidence>
<dbReference type="SUPFAM" id="SSF52540">
    <property type="entry name" value="P-loop containing nucleoside triphosphate hydrolases"/>
    <property type="match status" value="2"/>
</dbReference>
<dbReference type="Proteomes" id="UP000018522">
    <property type="component" value="Chromosome"/>
</dbReference>
<dbReference type="HAMAP" id="MF_00185">
    <property type="entry name" value="IPP_trans"/>
    <property type="match status" value="1"/>
</dbReference>
<dbReference type="InterPro" id="IPR027417">
    <property type="entry name" value="P-loop_NTPase"/>
</dbReference>
<reference evidence="12 13" key="1">
    <citation type="journal article" date="2014" name="Genome Announc.">
        <title>Complete Genome Sequences of Lactobacillus johnsonii Strain N6.2 and Lactobacillus reuteri Strain TD1.</title>
        <authorList>
            <person name="Leonard M.T."/>
            <person name="Valladares R.B."/>
            <person name="Ardissone A."/>
            <person name="Gonzalez C.F."/>
            <person name="Lorca G.L."/>
            <person name="Triplett E.W."/>
        </authorList>
    </citation>
    <scope>NUCLEOTIDE SEQUENCE [LARGE SCALE GENOMIC DNA]</scope>
    <source>
        <strain evidence="12 13">N6.2</strain>
    </source>
</reference>
<comment type="cofactor">
    <cofactor evidence="1 10">
        <name>Mg(2+)</name>
        <dbReference type="ChEBI" id="CHEBI:18420"/>
    </cofactor>
</comment>
<comment type="similarity">
    <text evidence="3 10">Belongs to the IPP transferase family.</text>
</comment>
<comment type="subunit">
    <text evidence="10">Monomer.</text>
</comment>
<keyword evidence="5 10" id="KW-0819">tRNA processing</keyword>
<evidence type="ECO:0000313" key="13">
    <source>
        <dbReference type="Proteomes" id="UP000018522"/>
    </source>
</evidence>
<evidence type="ECO:0000256" key="1">
    <source>
        <dbReference type="ARBA" id="ARBA00001946"/>
    </source>
</evidence>
<evidence type="ECO:0000256" key="9">
    <source>
        <dbReference type="ARBA" id="ARBA00049563"/>
    </source>
</evidence>
<evidence type="ECO:0000256" key="4">
    <source>
        <dbReference type="ARBA" id="ARBA00022679"/>
    </source>
</evidence>
<feature type="binding site" evidence="10">
    <location>
        <begin position="58"/>
        <end position="65"/>
    </location>
    <ligand>
        <name>ATP</name>
        <dbReference type="ChEBI" id="CHEBI:30616"/>
    </ligand>
</feature>
<name>A0A7D9N7M2_LACJH</name>
<organism evidence="12 13">
    <name type="scientific">Lactobacillus johnsonii N6.2</name>
    <dbReference type="NCBI Taxonomy" id="1408186"/>
    <lineage>
        <taxon>Bacteria</taxon>
        <taxon>Bacillati</taxon>
        <taxon>Bacillota</taxon>
        <taxon>Bacilli</taxon>
        <taxon>Lactobacillales</taxon>
        <taxon>Lactobacillaceae</taxon>
        <taxon>Lactobacillus</taxon>
    </lineage>
</organism>
<dbReference type="GO" id="GO:0052381">
    <property type="term" value="F:tRNA dimethylallyltransferase activity"/>
    <property type="evidence" value="ECO:0007669"/>
    <property type="project" value="UniProtKB-UniRule"/>
</dbReference>
<keyword evidence="8 10" id="KW-0460">Magnesium</keyword>
<feature type="binding site" evidence="10">
    <location>
        <begin position="60"/>
        <end position="65"/>
    </location>
    <ligand>
        <name>substrate</name>
    </ligand>
</feature>
<comment type="catalytic activity">
    <reaction evidence="9 10">
        <text>adenosine(37) in tRNA + dimethylallyl diphosphate = N(6)-dimethylallyladenosine(37) in tRNA + diphosphate</text>
        <dbReference type="Rhea" id="RHEA:26482"/>
        <dbReference type="Rhea" id="RHEA-COMP:10162"/>
        <dbReference type="Rhea" id="RHEA-COMP:10375"/>
        <dbReference type="ChEBI" id="CHEBI:33019"/>
        <dbReference type="ChEBI" id="CHEBI:57623"/>
        <dbReference type="ChEBI" id="CHEBI:74411"/>
        <dbReference type="ChEBI" id="CHEBI:74415"/>
        <dbReference type="EC" id="2.5.1.75"/>
    </reaction>
</comment>
<dbReference type="Gene3D" id="1.10.20.140">
    <property type="match status" value="1"/>
</dbReference>
<dbReference type="EMBL" id="CP006811">
    <property type="protein sequence ID" value="AHA97724.1"/>
    <property type="molecule type" value="Genomic_DNA"/>
</dbReference>
<feature type="domain" description="Guanylate kinase-like" evidence="11">
    <location>
        <begin position="51"/>
        <end position="259"/>
    </location>
</feature>
<sequence length="355" mass="40782">MPYKCLPRNYLSPQILAIILNSIKPFAILTLKKKKIFVRIDTKKIRGFYMQKIIVLIGPTGIGKTDLALDLAPKINAEIISGDSMQIYQEVSIGTAKPTDEELKRVKHYLINQRSIFEEYSVKDFVAEGTKAVDKIVADGAIPLVVGGTGFYINALVNQLQLGEPGEYQTSVDPQWEEYLKENGENKLWDLLQAKDPAAAEKIAPQNSRRSLRALTVISRTGKLFSEQQQKINPRYDALILGLNSDREEVYHRINMRVDKMMEHGLLQEAKFVYENRSREHQVIQAIGYKEFFPYFSGEKTLDECVNKLKQASRKYAKRQLTYFKHQLPVVWLDPLQDEKVSEKALRKINEFLNK</sequence>
<evidence type="ECO:0000256" key="5">
    <source>
        <dbReference type="ARBA" id="ARBA00022694"/>
    </source>
</evidence>
<dbReference type="InterPro" id="IPR039657">
    <property type="entry name" value="Dimethylallyltransferase"/>
</dbReference>
<proteinExistence type="inferred from homology"/>
<evidence type="ECO:0000313" key="12">
    <source>
        <dbReference type="EMBL" id="AHA97724.1"/>
    </source>
</evidence>
<dbReference type="PANTHER" id="PTHR11088:SF60">
    <property type="entry name" value="TRNA DIMETHYLALLYLTRANSFERASE"/>
    <property type="match status" value="1"/>
</dbReference>
<dbReference type="GO" id="GO:0005524">
    <property type="term" value="F:ATP binding"/>
    <property type="evidence" value="ECO:0007669"/>
    <property type="project" value="UniProtKB-UniRule"/>
</dbReference>
<dbReference type="NCBIfam" id="TIGR00174">
    <property type="entry name" value="miaA"/>
    <property type="match status" value="1"/>
</dbReference>
<dbReference type="Gene3D" id="3.40.50.300">
    <property type="entry name" value="P-loop containing nucleotide triphosphate hydrolases"/>
    <property type="match status" value="1"/>
</dbReference>
<evidence type="ECO:0000256" key="3">
    <source>
        <dbReference type="ARBA" id="ARBA00005842"/>
    </source>
</evidence>
<keyword evidence="4 10" id="KW-0808">Transferase</keyword>
<dbReference type="EC" id="2.5.1.75" evidence="10"/>
<comment type="caution">
    <text evidence="10">Lacks conserved residue(s) required for the propagation of feature annotation.</text>
</comment>
<protein>
    <recommendedName>
        <fullName evidence="10">tRNA dimethylallyltransferase</fullName>
        <ecNumber evidence="10">2.5.1.75</ecNumber>
    </recommendedName>
    <alternativeName>
        <fullName evidence="10">Dimethylallyl diphosphate:tRNA dimethylallyltransferase</fullName>
        <shortName evidence="10">DMAPP:tRNA dimethylallyltransferase</shortName>
        <shortName evidence="10">DMATase</shortName>
    </alternativeName>
    <alternativeName>
        <fullName evidence="10">Isopentenyl-diphosphate:tRNA isopentenyltransferase</fullName>
        <shortName evidence="10">IPP transferase</shortName>
        <shortName evidence="10">IPPT</shortName>
        <shortName evidence="10">IPTase</shortName>
    </alternativeName>
</protein>
<feature type="region of interest" description="Interaction with substrate tRNA" evidence="10">
    <location>
        <begin position="83"/>
        <end position="86"/>
    </location>
</feature>
<gene>
    <name evidence="10" type="primary">miaA</name>
    <name evidence="12" type="ORF">T285_06815</name>
</gene>
<keyword evidence="6 10" id="KW-0547">Nucleotide-binding</keyword>
<dbReference type="GO" id="GO:0006400">
    <property type="term" value="P:tRNA modification"/>
    <property type="evidence" value="ECO:0007669"/>
    <property type="project" value="TreeGrafter"/>
</dbReference>
<dbReference type="InterPro" id="IPR008144">
    <property type="entry name" value="Guanylate_kin-like_dom"/>
</dbReference>
<dbReference type="AlphaFoldDB" id="A0A7D9N7M2"/>
<evidence type="ECO:0000259" key="11">
    <source>
        <dbReference type="PROSITE" id="PS50052"/>
    </source>
</evidence>
<accession>A0A7D9N7M2</accession>
<feature type="site" description="Interaction with substrate tRNA" evidence="10">
    <location>
        <position position="149"/>
    </location>
</feature>
<evidence type="ECO:0000256" key="6">
    <source>
        <dbReference type="ARBA" id="ARBA00022741"/>
    </source>
</evidence>
<dbReference type="InterPro" id="IPR018022">
    <property type="entry name" value="IPT"/>
</dbReference>
<dbReference type="Pfam" id="PF01715">
    <property type="entry name" value="IPPT"/>
    <property type="match status" value="1"/>
</dbReference>
<evidence type="ECO:0000256" key="7">
    <source>
        <dbReference type="ARBA" id="ARBA00022840"/>
    </source>
</evidence>
<dbReference type="PANTHER" id="PTHR11088">
    <property type="entry name" value="TRNA DIMETHYLALLYLTRANSFERASE"/>
    <property type="match status" value="1"/>
</dbReference>
<dbReference type="KEGG" id="ljn:T285_06815"/>
<dbReference type="PROSITE" id="PS50052">
    <property type="entry name" value="GUANYLATE_KINASE_2"/>
    <property type="match status" value="1"/>
</dbReference>
<evidence type="ECO:0000256" key="2">
    <source>
        <dbReference type="ARBA" id="ARBA00003213"/>
    </source>
</evidence>